<dbReference type="AlphaFoldDB" id="U2H2V7"/>
<reference evidence="1 2" key="1">
    <citation type="journal article" date="2013" name="BMC Genomics">
        <title>Comparative genomics of Campylobacter concisus isolates reveals genetic diversity and provides insights into disease association.</title>
        <authorList>
            <person name="Deshpande N.P."/>
            <person name="Kaakoush N.O."/>
            <person name="Wilkins M.R."/>
            <person name="Mitchell H.M."/>
        </authorList>
    </citation>
    <scope>NUCLEOTIDE SEQUENCE [LARGE SCALE GENOMIC DNA]</scope>
    <source>
        <strain evidence="1 2">UNSW2</strain>
    </source>
</reference>
<dbReference type="EMBL" id="ANNJ01000003">
    <property type="protein sequence ID" value="ERJ32513.1"/>
    <property type="molecule type" value="Genomic_DNA"/>
</dbReference>
<sequence length="40" mass="4977">MFLYLKLEVLNLFAWLFGYEFKNLNLHEFRLIKFKIYSCA</sequence>
<dbReference type="PATRIC" id="fig|1242965.3.peg.439"/>
<protein>
    <submittedName>
        <fullName evidence="1">Uncharacterized protein</fullName>
    </submittedName>
</protein>
<name>U2H2V7_9BACT</name>
<gene>
    <name evidence="1" type="ORF">UNSW2_142</name>
</gene>
<evidence type="ECO:0000313" key="1">
    <source>
        <dbReference type="EMBL" id="ERJ32513.1"/>
    </source>
</evidence>
<evidence type="ECO:0000313" key="2">
    <source>
        <dbReference type="Proteomes" id="UP000016625"/>
    </source>
</evidence>
<comment type="caution">
    <text evidence="1">The sequence shown here is derived from an EMBL/GenBank/DDBJ whole genome shotgun (WGS) entry which is preliminary data.</text>
</comment>
<organism evidence="1 2">
    <name type="scientific">Campylobacter concisus UNSW2</name>
    <dbReference type="NCBI Taxonomy" id="1242965"/>
    <lineage>
        <taxon>Bacteria</taxon>
        <taxon>Pseudomonadati</taxon>
        <taxon>Campylobacterota</taxon>
        <taxon>Epsilonproteobacteria</taxon>
        <taxon>Campylobacterales</taxon>
        <taxon>Campylobacteraceae</taxon>
        <taxon>Campylobacter</taxon>
    </lineage>
</organism>
<dbReference type="Proteomes" id="UP000016625">
    <property type="component" value="Unassembled WGS sequence"/>
</dbReference>
<accession>U2H2V7</accession>
<proteinExistence type="predicted"/>